<keyword evidence="2" id="KW-1185">Reference proteome</keyword>
<dbReference type="SUPFAM" id="SSF52540">
    <property type="entry name" value="P-loop containing nucleoside triphosphate hydrolases"/>
    <property type="match status" value="1"/>
</dbReference>
<sequence length="1135" mass="128355">MNIFKTHPRYLRSTNLERDWHDPEVLSNYVITPQSRASFEKINLGLKPQSGMRAWRITGDYGSGKSSFALFAANLLDQRNEDFLPGGEKLSLSTVKQRIIPLLITGHRGSLALAICNSVLGYLVEFHQGMAITIELQELIATKITLTDAIVIQYVKKLHEVIVQSKKAAGIAIFIDEAGKFLEYAASRSEQEDIYLLQSLAELASRSGKHPIVIVTILHQGLNAYAERLSKGQQREWEKIAGRFEEVLWHHPLDQVAMLIAHSTNVDMDAIPSTAKYQAVISMKNAIRLGWYGYNVNADLLTELAPRLYPLEPTIIPVLVRVFTLFGQNERSLFSFLLGSEDFGLQEFVLKTEGQQYFRLYNLYDYVKATFGAKLPSLSYYWKAIDEVVNIFPPEKIIELQLLKTIGLINLINSDALIPSKELILAAVGTEQGDILDELKAKQVIYYRGHAGGYCVWPHSSVNIEDCYQQAILALGPPAKDIKNQLKQKLSTRPLVARRHYIATGNLRYFEIQYVDVNYLKAAVERQFEADGLIVVPLCETQNDVRSATIVAVSDESQQLNNVIIVVPAALNYLSEFLEEVRRWEWVERSVGELRHDRFAREEVSRKLAAASLELQRHLQKSIGLNAFSDESELAWYFKGEKQLEVVNGRSVMGFLSDICDATYFLAPKIHNELVNRRDPSPAATSARLRLCERMFEYSNMPYLGMDSEKHPPEMSMYLSVLQAAGLHNISQNGTWEISLPQTDYDALNCNVIPAMRCIDHLLSNRYNERVPVTEVFNALQAPPFGVRNGMIPVLLAVFIVINEQAVAVYEDGSFIPRITGSNFLRLIKAPETFDIQYYPISTLRTSLFSKLVQDLGFDTINRADINLLDVVKPLFVFMSGLPEYVMNTTSLDPRTQKVRGILRATRDPIKLLFTDLPIATEIGELKGDFFDAEIINDFSARLKMAIDEMRASFPALLRRLLNDLLREFDLNGTFESNRVALADRGRALAPFVTEIRLKSYCLRLADLNLNADQWAESLSNLICSMPANKWRDRDMYKFGQEIHQLTQQFLRVEATVYDKTNRPADTRSVRVSLTKPDGQERDQVIHLTAAEAEAADTLEFELQKLLSSQGQVGIAAASSLLWKMLSDTQKPNLT</sequence>
<evidence type="ECO:0008006" key="3">
    <source>
        <dbReference type="Google" id="ProtNLM"/>
    </source>
</evidence>
<evidence type="ECO:0000313" key="2">
    <source>
        <dbReference type="Proteomes" id="UP000199072"/>
    </source>
</evidence>
<proteinExistence type="predicted"/>
<dbReference type="InterPro" id="IPR027417">
    <property type="entry name" value="P-loop_NTPase"/>
</dbReference>
<organism evidence="1 2">
    <name type="scientific">Mucilaginibacter pineti</name>
    <dbReference type="NCBI Taxonomy" id="1391627"/>
    <lineage>
        <taxon>Bacteria</taxon>
        <taxon>Pseudomonadati</taxon>
        <taxon>Bacteroidota</taxon>
        <taxon>Sphingobacteriia</taxon>
        <taxon>Sphingobacteriales</taxon>
        <taxon>Sphingobacteriaceae</taxon>
        <taxon>Mucilaginibacter</taxon>
    </lineage>
</organism>
<reference evidence="1 2" key="1">
    <citation type="submission" date="2016-10" db="EMBL/GenBank/DDBJ databases">
        <authorList>
            <person name="de Groot N.N."/>
        </authorList>
    </citation>
    <scope>NUCLEOTIDE SEQUENCE [LARGE SCALE GENOMIC DNA]</scope>
    <source>
        <strain evidence="1 2">47C3B</strain>
    </source>
</reference>
<dbReference type="EMBL" id="FNAI01000013">
    <property type="protein sequence ID" value="SDF13086.1"/>
    <property type="molecule type" value="Genomic_DNA"/>
</dbReference>
<dbReference type="AlphaFoldDB" id="A0A1G7IKM6"/>
<accession>A0A1G7IKM6</accession>
<protein>
    <recommendedName>
        <fullName evidence="3">ATP-binding protein</fullName>
    </recommendedName>
</protein>
<name>A0A1G7IKM6_9SPHI</name>
<dbReference type="STRING" id="1391627.SAMN05216464_11363"/>
<gene>
    <name evidence="1" type="ORF">SAMN05216464_11363</name>
</gene>
<evidence type="ECO:0000313" key="1">
    <source>
        <dbReference type="EMBL" id="SDF13086.1"/>
    </source>
</evidence>
<dbReference type="Proteomes" id="UP000199072">
    <property type="component" value="Unassembled WGS sequence"/>
</dbReference>